<dbReference type="EMBL" id="KB908592">
    <property type="protein sequence ID" value="EOA86634.1"/>
    <property type="molecule type" value="Genomic_DNA"/>
</dbReference>
<feature type="region of interest" description="Disordered" evidence="1">
    <location>
        <begin position="107"/>
        <end position="128"/>
    </location>
</feature>
<evidence type="ECO:0000313" key="2">
    <source>
        <dbReference type="EMBL" id="EOA86634.1"/>
    </source>
</evidence>
<accession>R0KB97</accession>
<feature type="compositionally biased region" description="Low complexity" evidence="1">
    <location>
        <begin position="110"/>
        <end position="124"/>
    </location>
</feature>
<dbReference type="AlphaFoldDB" id="R0KB97"/>
<dbReference type="RefSeq" id="XP_008025008.1">
    <property type="nucleotide sequence ID" value="XM_008026817.1"/>
</dbReference>
<dbReference type="Proteomes" id="UP000016935">
    <property type="component" value="Unassembled WGS sequence"/>
</dbReference>
<dbReference type="OrthoDB" id="3674688at2759"/>
<keyword evidence="3" id="KW-1185">Reference proteome</keyword>
<name>R0KB97_EXST2</name>
<protein>
    <submittedName>
        <fullName evidence="2">Uncharacterized protein</fullName>
    </submittedName>
</protein>
<organism evidence="2 3">
    <name type="scientific">Exserohilum turcicum (strain 28A)</name>
    <name type="common">Northern leaf blight fungus</name>
    <name type="synonym">Setosphaeria turcica</name>
    <dbReference type="NCBI Taxonomy" id="671987"/>
    <lineage>
        <taxon>Eukaryota</taxon>
        <taxon>Fungi</taxon>
        <taxon>Dikarya</taxon>
        <taxon>Ascomycota</taxon>
        <taxon>Pezizomycotina</taxon>
        <taxon>Dothideomycetes</taxon>
        <taxon>Pleosporomycetidae</taxon>
        <taxon>Pleosporales</taxon>
        <taxon>Pleosporineae</taxon>
        <taxon>Pleosporaceae</taxon>
        <taxon>Exserohilum</taxon>
    </lineage>
</organism>
<dbReference type="HOGENOM" id="CLU_799657_0_0_1"/>
<proteinExistence type="predicted"/>
<evidence type="ECO:0000313" key="3">
    <source>
        <dbReference type="Proteomes" id="UP000016935"/>
    </source>
</evidence>
<dbReference type="GeneID" id="19403491"/>
<gene>
    <name evidence="2" type="ORF">SETTUDRAFT_30967</name>
</gene>
<reference evidence="2 3" key="2">
    <citation type="journal article" date="2013" name="PLoS Genet.">
        <title>Comparative genome structure, secondary metabolite, and effector coding capacity across Cochliobolus pathogens.</title>
        <authorList>
            <person name="Condon B.J."/>
            <person name="Leng Y."/>
            <person name="Wu D."/>
            <person name="Bushley K.E."/>
            <person name="Ohm R.A."/>
            <person name="Otillar R."/>
            <person name="Martin J."/>
            <person name="Schackwitz W."/>
            <person name="Grimwood J."/>
            <person name="MohdZainudin N."/>
            <person name="Xue C."/>
            <person name="Wang R."/>
            <person name="Manning V.A."/>
            <person name="Dhillon B."/>
            <person name="Tu Z.J."/>
            <person name="Steffenson B.J."/>
            <person name="Salamov A."/>
            <person name="Sun H."/>
            <person name="Lowry S."/>
            <person name="LaButti K."/>
            <person name="Han J."/>
            <person name="Copeland A."/>
            <person name="Lindquist E."/>
            <person name="Barry K."/>
            <person name="Schmutz J."/>
            <person name="Baker S.E."/>
            <person name="Ciuffetti L.M."/>
            <person name="Grigoriev I.V."/>
            <person name="Zhong S."/>
            <person name="Turgeon B.G."/>
        </authorList>
    </citation>
    <scope>NUCLEOTIDE SEQUENCE [LARGE SCALE GENOMIC DNA]</scope>
    <source>
        <strain evidence="3">28A</strain>
    </source>
</reference>
<sequence length="347" mass="39617">MRYSAFDFESPTCTATQRRIRPLRISTQRANLNLPAAPPSPFFSGMNEDINSEPFPTFQYTYPQDPLPCSPSHCIYHCTTAICTKLRVKDPEMAPCICMSIPTPLPTPLPEQQQKQQQSTSRPPLKIPASLDRASTHALVVSTPPATLLTLHRPEIQQLLEHIFTQLTNHTLDTLTQSTHLPAQTDEEILDALQFFLDIITLYFSRTIPHTDTPRTITLHDLQLELAVYIWTMQCEWQDRYAVRAAEEEEDAVLCSVLWDKNEPEHVKLVAGGDKVPLPKHVARVWREGLERVIGGVVWRCDEVRRYEEDIIKRKKGKEAGKQEEEDGIGEVGWLIMVMTGFIWFTC</sequence>
<evidence type="ECO:0000256" key="1">
    <source>
        <dbReference type="SAM" id="MobiDB-lite"/>
    </source>
</evidence>
<reference evidence="2 3" key="1">
    <citation type="journal article" date="2012" name="PLoS Pathog.">
        <title>Diverse lifestyles and strategies of plant pathogenesis encoded in the genomes of eighteen Dothideomycetes fungi.</title>
        <authorList>
            <person name="Ohm R.A."/>
            <person name="Feau N."/>
            <person name="Henrissat B."/>
            <person name="Schoch C.L."/>
            <person name="Horwitz B.A."/>
            <person name="Barry K.W."/>
            <person name="Condon B.J."/>
            <person name="Copeland A.C."/>
            <person name="Dhillon B."/>
            <person name="Glaser F."/>
            <person name="Hesse C.N."/>
            <person name="Kosti I."/>
            <person name="LaButti K."/>
            <person name="Lindquist E.A."/>
            <person name="Lucas S."/>
            <person name="Salamov A.A."/>
            <person name="Bradshaw R.E."/>
            <person name="Ciuffetti L."/>
            <person name="Hamelin R.C."/>
            <person name="Kema G.H.J."/>
            <person name="Lawrence C."/>
            <person name="Scott J.A."/>
            <person name="Spatafora J.W."/>
            <person name="Turgeon B.G."/>
            <person name="de Wit P.J.G.M."/>
            <person name="Zhong S."/>
            <person name="Goodwin S.B."/>
            <person name="Grigoriev I.V."/>
        </authorList>
    </citation>
    <scope>NUCLEOTIDE SEQUENCE [LARGE SCALE GENOMIC DNA]</scope>
    <source>
        <strain evidence="3">28A</strain>
    </source>
</reference>